<dbReference type="RefSeq" id="WP_048756658.1">
    <property type="nucleotide sequence ID" value="NZ_CCAZ020000001.1"/>
</dbReference>
<proteinExistence type="predicted"/>
<dbReference type="PANTHER" id="PTHR44846">
    <property type="entry name" value="MANNOSYL-D-GLYCERATE TRANSPORT/METABOLISM SYSTEM REPRESSOR MNGR-RELATED"/>
    <property type="match status" value="1"/>
</dbReference>
<dbReference type="Pfam" id="PF00392">
    <property type="entry name" value="GntR"/>
    <property type="match status" value="1"/>
</dbReference>
<dbReference type="Gene3D" id="3.40.1410.10">
    <property type="entry name" value="Chorismate lyase-like"/>
    <property type="match status" value="1"/>
</dbReference>
<evidence type="ECO:0000313" key="5">
    <source>
        <dbReference type="EMBL" id="CEG08815.1"/>
    </source>
</evidence>
<dbReference type="InterPro" id="IPR050679">
    <property type="entry name" value="Bact_HTH_transcr_reg"/>
</dbReference>
<keyword evidence="1" id="KW-0805">Transcription regulation</keyword>
<dbReference type="InterPro" id="IPR000524">
    <property type="entry name" value="Tscrpt_reg_HTH_GntR"/>
</dbReference>
<keyword evidence="2" id="KW-0238">DNA-binding</keyword>
<dbReference type="InterPro" id="IPR028978">
    <property type="entry name" value="Chorismate_lyase_/UTRA_dom_sf"/>
</dbReference>
<dbReference type="SUPFAM" id="SSF46785">
    <property type="entry name" value="Winged helix' DNA-binding domain"/>
    <property type="match status" value="1"/>
</dbReference>
<dbReference type="GO" id="GO:0045892">
    <property type="term" value="P:negative regulation of DNA-templated transcription"/>
    <property type="evidence" value="ECO:0007669"/>
    <property type="project" value="TreeGrafter"/>
</dbReference>
<dbReference type="GO" id="GO:0003700">
    <property type="term" value="F:DNA-binding transcription factor activity"/>
    <property type="evidence" value="ECO:0007669"/>
    <property type="project" value="InterPro"/>
</dbReference>
<dbReference type="SMART" id="SM00345">
    <property type="entry name" value="HTH_GNTR"/>
    <property type="match status" value="1"/>
</dbReference>
<dbReference type="PANTHER" id="PTHR44846:SF1">
    <property type="entry name" value="MANNOSYL-D-GLYCERATE TRANSPORT_METABOLISM SYSTEM REPRESSOR MNGR-RELATED"/>
    <property type="match status" value="1"/>
</dbReference>
<sequence length="248" mass="27569">MSNETTVSGGHTEYLPLYAQVKTLLVKRIGAGSWKPGQMLPSEYELAAEYNVSQGTVRKALNALEAGRMIVRRQGVGTFVARHSRDRALYQFFRMVEPDGSRIIPASVVLSQRIQRATRDQAADLGVDSSAMLHAITRVRSLNGKPAIFERIYVPVDVMPDLSVEAHTQMDEEMYVIYQERFGISIVRVIERLAAVAATAEEAKRLGLKAGTPLLEVHRIATDVGGQPVELRISRCDTRRCRYAAEVL</sequence>
<dbReference type="Gene3D" id="1.10.10.10">
    <property type="entry name" value="Winged helix-like DNA-binding domain superfamily/Winged helix DNA-binding domain"/>
    <property type="match status" value="1"/>
</dbReference>
<dbReference type="STRING" id="1035.BN961_02234"/>
<organism evidence="5 6">
    <name type="scientific">Afipia felis</name>
    <name type="common">Cat scratch disease bacillus</name>
    <dbReference type="NCBI Taxonomy" id="1035"/>
    <lineage>
        <taxon>Bacteria</taxon>
        <taxon>Pseudomonadati</taxon>
        <taxon>Pseudomonadota</taxon>
        <taxon>Alphaproteobacteria</taxon>
        <taxon>Hyphomicrobiales</taxon>
        <taxon>Nitrobacteraceae</taxon>
        <taxon>Afipia</taxon>
    </lineage>
</organism>
<dbReference type="SMART" id="SM00866">
    <property type="entry name" value="UTRA"/>
    <property type="match status" value="1"/>
</dbReference>
<dbReference type="SUPFAM" id="SSF64288">
    <property type="entry name" value="Chorismate lyase-like"/>
    <property type="match status" value="1"/>
</dbReference>
<reference evidence="5 6" key="1">
    <citation type="journal article" date="2014" name="Genome Announc.">
        <title>Genome Sequence of Afipia felis Strain 76713, Isolated in Hospital Water Using an Amoeba Co-Culture Procedure.</title>
        <authorList>
            <person name="Benamar S."/>
            <person name="La Scola B."/>
            <person name="Croce O."/>
        </authorList>
    </citation>
    <scope>NUCLEOTIDE SEQUENCE [LARGE SCALE GENOMIC DNA]</scope>
    <source>
        <strain evidence="5 6">76713</strain>
    </source>
</reference>
<dbReference type="InterPro" id="IPR036390">
    <property type="entry name" value="WH_DNA-bd_sf"/>
</dbReference>
<dbReference type="PROSITE" id="PS50949">
    <property type="entry name" value="HTH_GNTR"/>
    <property type="match status" value="1"/>
</dbReference>
<keyword evidence="6" id="KW-1185">Reference proteome</keyword>
<dbReference type="InterPro" id="IPR036388">
    <property type="entry name" value="WH-like_DNA-bd_sf"/>
</dbReference>
<dbReference type="Proteomes" id="UP000035762">
    <property type="component" value="Unassembled WGS sequence"/>
</dbReference>
<dbReference type="PRINTS" id="PR00035">
    <property type="entry name" value="HTHGNTR"/>
</dbReference>
<evidence type="ECO:0000256" key="2">
    <source>
        <dbReference type="ARBA" id="ARBA00023125"/>
    </source>
</evidence>
<keyword evidence="3" id="KW-0804">Transcription</keyword>
<dbReference type="EMBL" id="CCAZ020000001">
    <property type="protein sequence ID" value="CEG08815.1"/>
    <property type="molecule type" value="Genomic_DNA"/>
</dbReference>
<gene>
    <name evidence="5" type="primary">yvoA</name>
    <name evidence="5" type="ORF">BN961_02234</name>
</gene>
<feature type="domain" description="HTH gntR-type" evidence="4">
    <location>
        <begin position="15"/>
        <end position="83"/>
    </location>
</feature>
<accession>A0A090MN59</accession>
<evidence type="ECO:0000256" key="1">
    <source>
        <dbReference type="ARBA" id="ARBA00023015"/>
    </source>
</evidence>
<name>A0A090MN59_AFIFE</name>
<dbReference type="OrthoDB" id="7173258at2"/>
<comment type="caution">
    <text evidence="5">The sequence shown here is derived from an EMBL/GenBank/DDBJ whole genome shotgun (WGS) entry which is preliminary data.</text>
</comment>
<evidence type="ECO:0000259" key="4">
    <source>
        <dbReference type="PROSITE" id="PS50949"/>
    </source>
</evidence>
<dbReference type="GO" id="GO:0003677">
    <property type="term" value="F:DNA binding"/>
    <property type="evidence" value="ECO:0007669"/>
    <property type="project" value="UniProtKB-KW"/>
</dbReference>
<protein>
    <submittedName>
        <fullName evidence="5">HTH-type transcriptional repressor YvoA</fullName>
    </submittedName>
</protein>
<dbReference type="Pfam" id="PF07702">
    <property type="entry name" value="UTRA"/>
    <property type="match status" value="1"/>
</dbReference>
<evidence type="ECO:0000313" key="6">
    <source>
        <dbReference type="Proteomes" id="UP000035762"/>
    </source>
</evidence>
<dbReference type="InterPro" id="IPR011663">
    <property type="entry name" value="UTRA"/>
</dbReference>
<dbReference type="CDD" id="cd07377">
    <property type="entry name" value="WHTH_GntR"/>
    <property type="match status" value="1"/>
</dbReference>
<dbReference type="AlphaFoldDB" id="A0A090MN59"/>
<evidence type="ECO:0000256" key="3">
    <source>
        <dbReference type="ARBA" id="ARBA00023163"/>
    </source>
</evidence>